<keyword evidence="1" id="KW-0732">Signal</keyword>
<dbReference type="Proteomes" id="UP000696931">
    <property type="component" value="Unassembled WGS sequence"/>
</dbReference>
<name>A0A933SDX9_UNCEI</name>
<dbReference type="SUPFAM" id="SSF52317">
    <property type="entry name" value="Class I glutamine amidotransferase-like"/>
    <property type="match status" value="1"/>
</dbReference>
<organism evidence="2 3">
    <name type="scientific">Eiseniibacteriota bacterium</name>
    <dbReference type="NCBI Taxonomy" id="2212470"/>
    <lineage>
        <taxon>Bacteria</taxon>
        <taxon>Candidatus Eiseniibacteriota</taxon>
    </lineage>
</organism>
<reference evidence="2" key="1">
    <citation type="submission" date="2020-07" db="EMBL/GenBank/DDBJ databases">
        <title>Huge and variable diversity of episymbiotic CPR bacteria and DPANN archaea in groundwater ecosystems.</title>
        <authorList>
            <person name="He C.Y."/>
            <person name="Keren R."/>
            <person name="Whittaker M."/>
            <person name="Farag I.F."/>
            <person name="Doudna J."/>
            <person name="Cate J.H.D."/>
            <person name="Banfield J.F."/>
        </authorList>
    </citation>
    <scope>NUCLEOTIDE SEQUENCE</scope>
    <source>
        <strain evidence="2">NC_groundwater_1813_Pr3_B-0.1um_71_17</strain>
    </source>
</reference>
<comment type="caution">
    <text evidence="2">The sequence shown here is derived from an EMBL/GenBank/DDBJ whole genome shotgun (WGS) entry which is preliminary data.</text>
</comment>
<gene>
    <name evidence="2" type="ORF">HZA61_01825</name>
</gene>
<evidence type="ECO:0000256" key="1">
    <source>
        <dbReference type="SAM" id="SignalP"/>
    </source>
</evidence>
<sequence length="313" mass="33053">MKTATALLTILLCAAAPARAQQVPDTLFDTRVARPLWPPGAGPRLVLDEAHFNFHTATGRYRPFAGLARSDGFRVSAGKAAFTRESLDACDLLVIANAAGEFDLGGANAERDAFTPEECAAVRAWVERGGALLLIADHAPFGAATATLARALGVDLRNGYAADPRRGEKGAETMVHYRPGDGLDTTHAIVRGRDASERVRHVKTFTGQSVAGPPGAAALCALSDEAYDMKMSYGAFQRARGKAPKEARESAAGRAQVIAFTLGQGRVVVSGEAAMFSAQLAGRGGDFKMGMNEPGLDNRQFAINALRWLAGKL</sequence>
<accession>A0A933SDX9</accession>
<protein>
    <recommendedName>
        <fullName evidence="4">DUF4350 domain-containing protein</fullName>
    </recommendedName>
</protein>
<feature type="signal peptide" evidence="1">
    <location>
        <begin position="1"/>
        <end position="20"/>
    </location>
</feature>
<evidence type="ECO:0000313" key="2">
    <source>
        <dbReference type="EMBL" id="MBI5168204.1"/>
    </source>
</evidence>
<dbReference type="EMBL" id="JACRIW010000016">
    <property type="protein sequence ID" value="MBI5168204.1"/>
    <property type="molecule type" value="Genomic_DNA"/>
</dbReference>
<dbReference type="AlphaFoldDB" id="A0A933SDX9"/>
<feature type="chain" id="PRO_5037779806" description="DUF4350 domain-containing protein" evidence="1">
    <location>
        <begin position="21"/>
        <end position="313"/>
    </location>
</feature>
<evidence type="ECO:0000313" key="3">
    <source>
        <dbReference type="Proteomes" id="UP000696931"/>
    </source>
</evidence>
<evidence type="ECO:0008006" key="4">
    <source>
        <dbReference type="Google" id="ProtNLM"/>
    </source>
</evidence>
<proteinExistence type="predicted"/>
<dbReference type="InterPro" id="IPR029062">
    <property type="entry name" value="Class_I_gatase-like"/>
</dbReference>
<dbReference type="Gene3D" id="3.40.50.880">
    <property type="match status" value="1"/>
</dbReference>